<evidence type="ECO:0000313" key="5">
    <source>
        <dbReference type="EMBL" id="EFE28519.1"/>
    </source>
</evidence>
<evidence type="ECO:0000256" key="4">
    <source>
        <dbReference type="PIRSR" id="PIRSR005384-2"/>
    </source>
</evidence>
<evidence type="ECO:0000256" key="3">
    <source>
        <dbReference type="PIRSR" id="PIRSR005384-1"/>
    </source>
</evidence>
<feature type="binding site" evidence="4">
    <location>
        <position position="109"/>
    </location>
    <ligand>
        <name>D-ribulose 5-phosphate</name>
        <dbReference type="ChEBI" id="CHEBI:58121"/>
    </ligand>
</feature>
<name>D6GS78_FILAD</name>
<feature type="binding site" evidence="4">
    <location>
        <position position="99"/>
    </location>
    <ligand>
        <name>D-ribulose 5-phosphate</name>
        <dbReference type="ChEBI" id="CHEBI:58121"/>
    </ligand>
</feature>
<protein>
    <submittedName>
        <fullName evidence="5">Ribose-5-phosphate isomerase B</fullName>
        <ecNumber evidence="5">5.3.1.6</ecNumber>
    </submittedName>
</protein>
<accession>D6GS78</accession>
<gene>
    <name evidence="5" type="primary">rpiB</name>
    <name evidence="5" type="ordered locus">HMPREF0389_00434</name>
</gene>
<dbReference type="InterPro" id="IPR004785">
    <property type="entry name" value="RpiB"/>
</dbReference>
<proteinExistence type="inferred from homology"/>
<organism evidence="5 6">
    <name type="scientific">Filifactor alocis (strain ATCC 35896 / CCUG 47790 / D40 B5)</name>
    <name type="common">Fusobacterium alocis</name>
    <dbReference type="NCBI Taxonomy" id="546269"/>
    <lineage>
        <taxon>Bacteria</taxon>
        <taxon>Bacillati</taxon>
        <taxon>Bacillota</taxon>
        <taxon>Clostridia</taxon>
        <taxon>Peptostreptococcales</taxon>
        <taxon>Filifactoraceae</taxon>
        <taxon>Filifactor</taxon>
    </lineage>
</organism>
<dbReference type="InterPro" id="IPR003500">
    <property type="entry name" value="RpiB_LacA_LacB"/>
</dbReference>
<dbReference type="EMBL" id="CP002390">
    <property type="protein sequence ID" value="EFE28519.1"/>
    <property type="molecule type" value="Genomic_DNA"/>
</dbReference>
<dbReference type="GO" id="GO:0004751">
    <property type="term" value="F:ribose-5-phosphate isomerase activity"/>
    <property type="evidence" value="ECO:0007669"/>
    <property type="project" value="UniProtKB-EC"/>
</dbReference>
<dbReference type="NCBIfam" id="TIGR00689">
    <property type="entry name" value="rpiB_lacA_lacB"/>
    <property type="match status" value="1"/>
</dbReference>
<dbReference type="InterPro" id="IPR036569">
    <property type="entry name" value="RpiB_LacA_LacB_sf"/>
</dbReference>
<dbReference type="AlphaFoldDB" id="D6GS78"/>
<dbReference type="RefSeq" id="WP_014261876.1">
    <property type="nucleotide sequence ID" value="NC_016630.1"/>
</dbReference>
<dbReference type="SUPFAM" id="SSF89623">
    <property type="entry name" value="Ribose/Galactose isomerase RpiB/AlsB"/>
    <property type="match status" value="1"/>
</dbReference>
<dbReference type="Gene3D" id="3.40.1400.10">
    <property type="entry name" value="Sugar-phosphate isomerase, RpiB/LacA/LacB"/>
    <property type="match status" value="1"/>
</dbReference>
<feature type="binding site" evidence="4">
    <location>
        <position position="132"/>
    </location>
    <ligand>
        <name>D-ribulose 5-phosphate</name>
        <dbReference type="ChEBI" id="CHEBI:58121"/>
    </ligand>
</feature>
<evidence type="ECO:0000256" key="1">
    <source>
        <dbReference type="ARBA" id="ARBA00008754"/>
    </source>
</evidence>
<dbReference type="Proteomes" id="UP000007468">
    <property type="component" value="Chromosome"/>
</dbReference>
<dbReference type="PIRSF" id="PIRSF005384">
    <property type="entry name" value="RpiB_LacA_B"/>
    <property type="match status" value="1"/>
</dbReference>
<reference evidence="6" key="1">
    <citation type="submission" date="2010-12" db="EMBL/GenBank/DDBJ databases">
        <title>The genome sequence of Filifactor alocis strain ATCC 35896.</title>
        <authorList>
            <consortium name="The Broad Institute Genome Sequencing Platform"/>
            <person name="Ward D."/>
            <person name="Earl A."/>
            <person name="Feldgarden M."/>
            <person name="Young S.K."/>
            <person name="Gargeya S."/>
            <person name="Zeng Q."/>
            <person name="Alvarado L."/>
            <person name="Berlin A."/>
            <person name="Bochicchio J."/>
            <person name="Chapman S.B."/>
            <person name="Chen Z."/>
            <person name="Freedman E."/>
            <person name="Gellesch M."/>
            <person name="Goldberg J."/>
            <person name="Griggs A."/>
            <person name="Gujja S."/>
            <person name="Heilman E."/>
            <person name="Heiman D."/>
            <person name="Howarth C."/>
            <person name="Mehta T."/>
            <person name="Neiman D."/>
            <person name="Pearson M."/>
            <person name="Roberts A."/>
            <person name="Saif S."/>
            <person name="Shea T."/>
            <person name="Shenoy N."/>
            <person name="Sisk P."/>
            <person name="Stolte C."/>
            <person name="Sykes S."/>
            <person name="White J."/>
            <person name="Yandava C."/>
            <person name="Izard J."/>
            <person name="Blanton J.M."/>
            <person name="Baranova O.V."/>
            <person name="Tanner A.C."/>
            <person name="Dewhirst F.E."/>
            <person name="Haas B."/>
            <person name="Nusbaum C."/>
            <person name="Birren B."/>
        </authorList>
    </citation>
    <scope>NUCLEOTIDE SEQUENCE [LARGE SCALE GENOMIC DNA]</scope>
    <source>
        <strain evidence="6">ATCC 35896 / D40 B5</strain>
    </source>
</reference>
<dbReference type="eggNOG" id="COG0698">
    <property type="taxonomic scope" value="Bacteria"/>
</dbReference>
<dbReference type="KEGG" id="faa:HMPREF0389_00434"/>
<dbReference type="PATRIC" id="fig|546269.5.peg.219"/>
<dbReference type="PANTHER" id="PTHR43732">
    <property type="entry name" value="RIBOSE 5-PHOSPHATE ISOMERASE-RELATED"/>
    <property type="match status" value="1"/>
</dbReference>
<dbReference type="NCBIfam" id="TIGR01120">
    <property type="entry name" value="rpiB"/>
    <property type="match status" value="1"/>
</dbReference>
<feature type="binding site" evidence="4">
    <location>
        <begin position="66"/>
        <end position="70"/>
    </location>
    <ligand>
        <name>D-ribulose 5-phosphate</name>
        <dbReference type="ChEBI" id="CHEBI:58121"/>
    </ligand>
</feature>
<sequence>MRIALGSDHGGYRLKEAIKEHLTKKGHFVTDYGTDSIESVDYPDYAEKLCHGILNGEADRGILICGTGIGIAIAANKVKGIRCATVSDVFSAKKCVEHNNCQVMSLGERTIGFGLALELAEAFLTATFEGDRHQRRVDKIMEIENQK</sequence>
<dbReference type="EC" id="5.3.1.6" evidence="5"/>
<evidence type="ECO:0000313" key="6">
    <source>
        <dbReference type="Proteomes" id="UP000007468"/>
    </source>
</evidence>
<evidence type="ECO:0000256" key="2">
    <source>
        <dbReference type="ARBA" id="ARBA00023235"/>
    </source>
</evidence>
<feature type="active site" description="Proton donor" evidence="3">
    <location>
        <position position="98"/>
    </location>
</feature>
<dbReference type="NCBIfam" id="NF004051">
    <property type="entry name" value="PRK05571.1"/>
    <property type="match status" value="1"/>
</dbReference>
<feature type="binding site" evidence="4">
    <location>
        <position position="136"/>
    </location>
    <ligand>
        <name>D-ribulose 5-phosphate</name>
        <dbReference type="ChEBI" id="CHEBI:58121"/>
    </ligand>
</feature>
<feature type="binding site" evidence="4">
    <location>
        <begin position="8"/>
        <end position="9"/>
    </location>
    <ligand>
        <name>D-ribulose 5-phosphate</name>
        <dbReference type="ChEBI" id="CHEBI:58121"/>
    </ligand>
</feature>
<dbReference type="PANTHER" id="PTHR43732:SF1">
    <property type="entry name" value="RIBOSE 5-PHOSPHATE ISOMERASE"/>
    <property type="match status" value="1"/>
</dbReference>
<keyword evidence="2 5" id="KW-0413">Isomerase</keyword>
<dbReference type="InterPro" id="IPR051812">
    <property type="entry name" value="SPI_LacAB/RpiB"/>
</dbReference>
<dbReference type="GO" id="GO:0005975">
    <property type="term" value="P:carbohydrate metabolic process"/>
    <property type="evidence" value="ECO:0007669"/>
    <property type="project" value="InterPro"/>
</dbReference>
<keyword evidence="6" id="KW-1185">Reference proteome</keyword>
<dbReference type="STRING" id="546269.HMPREF0389_00434"/>
<feature type="active site" description="Proton acceptor" evidence="3">
    <location>
        <position position="65"/>
    </location>
</feature>
<dbReference type="Pfam" id="PF02502">
    <property type="entry name" value="LacAB_rpiB"/>
    <property type="match status" value="1"/>
</dbReference>
<dbReference type="OrthoDB" id="1778624at2"/>
<comment type="similarity">
    <text evidence="1">Belongs to the LacAB/RpiB family.</text>
</comment>